<organism evidence="3 4">
    <name type="scientific">Aplysia californica</name>
    <name type="common">California sea hare</name>
    <dbReference type="NCBI Taxonomy" id="6500"/>
    <lineage>
        <taxon>Eukaryota</taxon>
        <taxon>Metazoa</taxon>
        <taxon>Spiralia</taxon>
        <taxon>Lophotrochozoa</taxon>
        <taxon>Mollusca</taxon>
        <taxon>Gastropoda</taxon>
        <taxon>Heterobranchia</taxon>
        <taxon>Euthyneura</taxon>
        <taxon>Tectipleura</taxon>
        <taxon>Aplysiida</taxon>
        <taxon>Aplysioidea</taxon>
        <taxon>Aplysiidae</taxon>
        <taxon>Aplysia</taxon>
    </lineage>
</organism>
<feature type="signal peptide" evidence="2">
    <location>
        <begin position="1"/>
        <end position="26"/>
    </location>
</feature>
<gene>
    <name evidence="4 5 6" type="primary">LOC101862780</name>
</gene>
<protein>
    <submittedName>
        <fullName evidence="4 5">Uncharacterized protein LOC101862780</fullName>
    </submittedName>
</protein>
<accession>A0ABM0JF57</accession>
<feature type="compositionally biased region" description="Low complexity" evidence="1">
    <location>
        <begin position="47"/>
        <end position="56"/>
    </location>
</feature>
<dbReference type="GeneID" id="101862780"/>
<proteinExistence type="predicted"/>
<evidence type="ECO:0000313" key="5">
    <source>
        <dbReference type="RefSeq" id="XP_005092295.1"/>
    </source>
</evidence>
<evidence type="ECO:0000256" key="1">
    <source>
        <dbReference type="SAM" id="MobiDB-lite"/>
    </source>
</evidence>
<feature type="chain" id="PRO_5045021075" evidence="2">
    <location>
        <begin position="27"/>
        <end position="216"/>
    </location>
</feature>
<evidence type="ECO:0000313" key="6">
    <source>
        <dbReference type="RefSeq" id="XP_005092296.1"/>
    </source>
</evidence>
<dbReference type="RefSeq" id="XP_005092294.1">
    <property type="nucleotide sequence ID" value="XM_005092237.3"/>
</dbReference>
<evidence type="ECO:0000313" key="4">
    <source>
        <dbReference type="RefSeq" id="XP_005092294.1"/>
    </source>
</evidence>
<keyword evidence="3" id="KW-1185">Reference proteome</keyword>
<name>A0ABM0JF57_APLCA</name>
<reference evidence="4 5" key="1">
    <citation type="submission" date="2025-05" db="UniProtKB">
        <authorList>
            <consortium name="RefSeq"/>
        </authorList>
    </citation>
    <scope>IDENTIFICATION</scope>
</reference>
<dbReference type="RefSeq" id="XP_005092295.1">
    <property type="nucleotide sequence ID" value="XM_005092238.3"/>
</dbReference>
<feature type="region of interest" description="Disordered" evidence="1">
    <location>
        <begin position="29"/>
        <end position="81"/>
    </location>
</feature>
<evidence type="ECO:0000256" key="2">
    <source>
        <dbReference type="SAM" id="SignalP"/>
    </source>
</evidence>
<feature type="compositionally biased region" description="Acidic residues" evidence="1">
    <location>
        <begin position="36"/>
        <end position="46"/>
    </location>
</feature>
<evidence type="ECO:0000313" key="3">
    <source>
        <dbReference type="Proteomes" id="UP000694888"/>
    </source>
</evidence>
<dbReference type="Proteomes" id="UP000694888">
    <property type="component" value="Unplaced"/>
</dbReference>
<dbReference type="RefSeq" id="XP_005092296.1">
    <property type="nucleotide sequence ID" value="XM_005092239.3"/>
</dbReference>
<keyword evidence="2" id="KW-0732">Signal</keyword>
<feature type="region of interest" description="Disordered" evidence="1">
    <location>
        <begin position="197"/>
        <end position="216"/>
    </location>
</feature>
<sequence>MFLLRNLGAHVILVAFLVCRVGTVHMDWPGSGPVSSEDDDDSDGSSDPDSKVSSGEVGHQYVNQEAQLDSEDSSENDNSTHAVGLLANPFVDVEDSHVNDEIESKKEKEKEKVVPLCPTDEVMNVSVVCTHHNELHLHCVDKGSDVCACSSDSRCKEAHEGSSALCLFVCLPSPDVPDDLGNYFYQVFRHVINKGEGKSSVKKDSDEKDKDEEKKS</sequence>